<evidence type="ECO:0000313" key="3">
    <source>
        <dbReference type="Proteomes" id="UP001314169"/>
    </source>
</evidence>
<organism evidence="2 3">
    <name type="scientific">Pipistrellus nathusii</name>
    <name type="common">Nathusius' pipistrelle</name>
    <dbReference type="NCBI Taxonomy" id="59473"/>
    <lineage>
        <taxon>Eukaryota</taxon>
        <taxon>Metazoa</taxon>
        <taxon>Chordata</taxon>
        <taxon>Craniata</taxon>
        <taxon>Vertebrata</taxon>
        <taxon>Euteleostomi</taxon>
        <taxon>Mammalia</taxon>
        <taxon>Eutheria</taxon>
        <taxon>Laurasiatheria</taxon>
        <taxon>Chiroptera</taxon>
        <taxon>Yangochiroptera</taxon>
        <taxon>Vespertilionidae</taxon>
        <taxon>Pipistrellus</taxon>
    </lineage>
</organism>
<feature type="region of interest" description="Disordered" evidence="1">
    <location>
        <begin position="69"/>
        <end position="93"/>
    </location>
</feature>
<evidence type="ECO:0000256" key="1">
    <source>
        <dbReference type="SAM" id="MobiDB-lite"/>
    </source>
</evidence>
<dbReference type="EMBL" id="OY882864">
    <property type="protein sequence ID" value="CAK6447921.1"/>
    <property type="molecule type" value="Genomic_DNA"/>
</dbReference>
<accession>A0ABP0ABM6</accession>
<dbReference type="Proteomes" id="UP001314169">
    <property type="component" value="Chromosome 7"/>
</dbReference>
<evidence type="ECO:0000313" key="2">
    <source>
        <dbReference type="EMBL" id="CAK6447921.1"/>
    </source>
</evidence>
<keyword evidence="3" id="KW-1185">Reference proteome</keyword>
<reference evidence="2" key="1">
    <citation type="submission" date="2023-12" db="EMBL/GenBank/DDBJ databases">
        <authorList>
            <person name="Brown T."/>
        </authorList>
    </citation>
    <scope>NUCLEOTIDE SEQUENCE</scope>
</reference>
<name>A0ABP0ABM6_PIPNA</name>
<protein>
    <submittedName>
        <fullName evidence="2">Uncharacterized protein</fullName>
    </submittedName>
</protein>
<gene>
    <name evidence="2" type="ORF">MPIPNATIZW_LOCUS16227</name>
</gene>
<proteinExistence type="predicted"/>
<sequence>MLAACSEASGLCRENSQKIHWMQGGLNMLGSRRQRAASGSPKGVDISSWNPCHCHIPTLTSSLAPALHTPDGSGNSRGWRGKPANGQWAEPPTQVWPGWKGRGLWDRARQMPSAQRGPLKSLCCQAGQGVCSSPLPPLRTPPASHLGCLSWV</sequence>